<dbReference type="OrthoDB" id="1046782at2759"/>
<protein>
    <submittedName>
        <fullName evidence="3">PLC-like phosphodiesterase</fullName>
    </submittedName>
</protein>
<dbReference type="SMART" id="SM00148">
    <property type="entry name" value="PLCXc"/>
    <property type="match status" value="1"/>
</dbReference>
<evidence type="ECO:0000259" key="2">
    <source>
        <dbReference type="SMART" id="SM00148"/>
    </source>
</evidence>
<dbReference type="GO" id="GO:0006629">
    <property type="term" value="P:lipid metabolic process"/>
    <property type="evidence" value="ECO:0007669"/>
    <property type="project" value="InterPro"/>
</dbReference>
<keyword evidence="1" id="KW-0812">Transmembrane</keyword>
<keyword evidence="1" id="KW-0472">Membrane</keyword>
<evidence type="ECO:0000313" key="4">
    <source>
        <dbReference type="Proteomes" id="UP000799441"/>
    </source>
</evidence>
<name>A0A9P4UPN3_9PEZI</name>
<dbReference type="PANTHER" id="PTHR13593">
    <property type="match status" value="1"/>
</dbReference>
<feature type="transmembrane region" description="Helical" evidence="1">
    <location>
        <begin position="349"/>
        <end position="367"/>
    </location>
</feature>
<dbReference type="AlphaFoldDB" id="A0A9P4UPN3"/>
<sequence>MRHLVARGEKSTDFLLPLSRPCDVSARDRVRWNADSSAENWMSHLDDALPVSALSIPGTHDSAAFTYNWPFVATQTLNIKEQLDSGIRYFDFRLALRDDVIEMVHGSAFLGLQFDVVLATIYEWLSAHAQEGIIVQLKQDRDDENSSLQFYQAVTKTILANTTCWRTANTTPTLGELRGRIQLFRRFVLGQRYAYGINVTQWEDNPEYPFTIRTWHGVQVTIQDHYKLADPAPLPALIASKGRDVSGLLNAAANDLSQWHWYINFTSSFEINLWYQITPKTVATGGYFAFRWIEGINLHLRNSLKLLPGKRRYGIVAMDFPELATDDLIETIIASNFQGDSDLTWKRRVLLVILILLIVALAIATAINGADSVFSICTRGVARAPLGAFSSS</sequence>
<dbReference type="InterPro" id="IPR051057">
    <property type="entry name" value="PI-PLC_domain"/>
</dbReference>
<accession>A0A9P4UPN3</accession>
<dbReference type="Proteomes" id="UP000799441">
    <property type="component" value="Unassembled WGS sequence"/>
</dbReference>
<dbReference type="GO" id="GO:0008081">
    <property type="term" value="F:phosphoric diester hydrolase activity"/>
    <property type="evidence" value="ECO:0007669"/>
    <property type="project" value="InterPro"/>
</dbReference>
<evidence type="ECO:0000256" key="1">
    <source>
        <dbReference type="SAM" id="Phobius"/>
    </source>
</evidence>
<dbReference type="PANTHER" id="PTHR13593:SF148">
    <property type="entry name" value="PHOSPHATIDYLINOSITOL-SPECIFIC PHOSPHOLIPASE C X DOMAIN-CONTAINING PROTEIN"/>
    <property type="match status" value="1"/>
</dbReference>
<evidence type="ECO:0000313" key="3">
    <source>
        <dbReference type="EMBL" id="KAF2721979.1"/>
    </source>
</evidence>
<dbReference type="PROSITE" id="PS50007">
    <property type="entry name" value="PIPLC_X_DOMAIN"/>
    <property type="match status" value="1"/>
</dbReference>
<keyword evidence="1" id="KW-1133">Transmembrane helix</keyword>
<reference evidence="3" key="1">
    <citation type="journal article" date="2020" name="Stud. Mycol.">
        <title>101 Dothideomycetes genomes: a test case for predicting lifestyles and emergence of pathogens.</title>
        <authorList>
            <person name="Haridas S."/>
            <person name="Albert R."/>
            <person name="Binder M."/>
            <person name="Bloem J."/>
            <person name="Labutti K."/>
            <person name="Salamov A."/>
            <person name="Andreopoulos B."/>
            <person name="Baker S."/>
            <person name="Barry K."/>
            <person name="Bills G."/>
            <person name="Bluhm B."/>
            <person name="Cannon C."/>
            <person name="Castanera R."/>
            <person name="Culley D."/>
            <person name="Daum C."/>
            <person name="Ezra D."/>
            <person name="Gonzalez J."/>
            <person name="Henrissat B."/>
            <person name="Kuo A."/>
            <person name="Liang C."/>
            <person name="Lipzen A."/>
            <person name="Lutzoni F."/>
            <person name="Magnuson J."/>
            <person name="Mondo S."/>
            <person name="Nolan M."/>
            <person name="Ohm R."/>
            <person name="Pangilinan J."/>
            <person name="Park H.-J."/>
            <person name="Ramirez L."/>
            <person name="Alfaro M."/>
            <person name="Sun H."/>
            <person name="Tritt A."/>
            <person name="Yoshinaga Y."/>
            <person name="Zwiers L.-H."/>
            <person name="Turgeon B."/>
            <person name="Goodwin S."/>
            <person name="Spatafora J."/>
            <person name="Crous P."/>
            <person name="Grigoriev I."/>
        </authorList>
    </citation>
    <scope>NUCLEOTIDE SEQUENCE</scope>
    <source>
        <strain evidence="3">CBS 116435</strain>
    </source>
</reference>
<dbReference type="Gene3D" id="3.20.20.190">
    <property type="entry name" value="Phosphatidylinositol (PI) phosphodiesterase"/>
    <property type="match status" value="1"/>
</dbReference>
<dbReference type="InterPro" id="IPR000909">
    <property type="entry name" value="PLipase_C_PInositol-sp_X_dom"/>
</dbReference>
<proteinExistence type="predicted"/>
<keyword evidence="4" id="KW-1185">Reference proteome</keyword>
<feature type="domain" description="Phosphatidylinositol-specific phospholipase C X" evidence="2">
    <location>
        <begin position="45"/>
        <end position="186"/>
    </location>
</feature>
<gene>
    <name evidence="3" type="ORF">K431DRAFT_303056</name>
</gene>
<dbReference type="SUPFAM" id="SSF51695">
    <property type="entry name" value="PLC-like phosphodiesterases"/>
    <property type="match status" value="1"/>
</dbReference>
<dbReference type="CDD" id="cd08586">
    <property type="entry name" value="PI-PLCc_BcPLC_like"/>
    <property type="match status" value="1"/>
</dbReference>
<dbReference type="EMBL" id="MU003786">
    <property type="protein sequence ID" value="KAF2721979.1"/>
    <property type="molecule type" value="Genomic_DNA"/>
</dbReference>
<organism evidence="3 4">
    <name type="scientific">Polychaeton citri CBS 116435</name>
    <dbReference type="NCBI Taxonomy" id="1314669"/>
    <lineage>
        <taxon>Eukaryota</taxon>
        <taxon>Fungi</taxon>
        <taxon>Dikarya</taxon>
        <taxon>Ascomycota</taxon>
        <taxon>Pezizomycotina</taxon>
        <taxon>Dothideomycetes</taxon>
        <taxon>Dothideomycetidae</taxon>
        <taxon>Capnodiales</taxon>
        <taxon>Capnodiaceae</taxon>
        <taxon>Polychaeton</taxon>
    </lineage>
</organism>
<dbReference type="InterPro" id="IPR017946">
    <property type="entry name" value="PLC-like_Pdiesterase_TIM-brl"/>
</dbReference>
<comment type="caution">
    <text evidence="3">The sequence shown here is derived from an EMBL/GenBank/DDBJ whole genome shotgun (WGS) entry which is preliminary data.</text>
</comment>
<dbReference type="Pfam" id="PF00388">
    <property type="entry name" value="PI-PLC-X"/>
    <property type="match status" value="1"/>
</dbReference>